<protein>
    <submittedName>
        <fullName evidence="7">SNF2 family N-terminal domain-containing protein</fullName>
    </submittedName>
</protein>
<dbReference type="InterPro" id="IPR014001">
    <property type="entry name" value="Helicase_ATP-bd"/>
</dbReference>
<dbReference type="GO" id="GO:0004386">
    <property type="term" value="F:helicase activity"/>
    <property type="evidence" value="ECO:0007669"/>
    <property type="project" value="UniProtKB-KW"/>
</dbReference>
<dbReference type="GO" id="GO:0016787">
    <property type="term" value="F:hydrolase activity"/>
    <property type="evidence" value="ECO:0007669"/>
    <property type="project" value="UniProtKB-KW"/>
</dbReference>
<dbReference type="InterPro" id="IPR000330">
    <property type="entry name" value="SNF2_N"/>
</dbReference>
<dbReference type="PANTHER" id="PTHR45766:SF6">
    <property type="entry name" value="SWI_SNF-RELATED MATRIX-ASSOCIATED ACTIN-DEPENDENT REGULATOR OF CHROMATIN SUBFAMILY A-LIKE PROTEIN 1"/>
    <property type="match status" value="1"/>
</dbReference>
<dbReference type="AlphaFoldDB" id="A0A1M6SDM1"/>
<feature type="domain" description="Helicase C-terminal" evidence="6">
    <location>
        <begin position="466"/>
        <end position="608"/>
    </location>
</feature>
<evidence type="ECO:0000256" key="1">
    <source>
        <dbReference type="ARBA" id="ARBA00022741"/>
    </source>
</evidence>
<dbReference type="SMART" id="SM00490">
    <property type="entry name" value="HELICc"/>
    <property type="match status" value="1"/>
</dbReference>
<dbReference type="PROSITE" id="PS51192">
    <property type="entry name" value="HELICASE_ATP_BIND_1"/>
    <property type="match status" value="1"/>
</dbReference>
<gene>
    <name evidence="7" type="ORF">SAMN05216463_103135</name>
</gene>
<dbReference type="Pfam" id="PF00176">
    <property type="entry name" value="SNF2-rel_dom"/>
    <property type="match status" value="1"/>
</dbReference>
<feature type="domain" description="Helicase ATP-binding" evidence="5">
    <location>
        <begin position="101"/>
        <end position="283"/>
    </location>
</feature>
<keyword evidence="4" id="KW-0067">ATP-binding</keyword>
<dbReference type="OrthoDB" id="9814088at2"/>
<sequence length="925" mass="106119">MQYRGKSIEIIGKRQMFDKTFCWIHILENDVFKQVMIDEIEDYHSNLDALSYARYVSIAARIQGEIAQKRLLAPYESSLTPLPHQILVLEKVMQGLQTRYLLADEVGMGKTIEAGLVLKEKKLRGEVKRVLLIVPKSAMLQWQSELREHFCENFHIYDSSFINSMAKTFASFDAEDELNFWKQHNQIIVSSDALKPLTVRDGWSQKRVDEYNKYRLEAVLEAEFDMVIIDEAHKMGGATAQVSRYVMADALCNSVPNVLLLSATPHRGKSDHFRRVLQLIDPDTFTGDGMPSIAEIQPYVMRSEKRFALDYDGKKLFQQRETQRLNVLTEKWEFAKQHQLYEDVTEYVKKSFENALDMNSYAKGLVMVMFQKLASSSTAAVLSAMRNRYKRLQEGEDPDELEEYGEQDSLRYSDFEEEGLMAAEMDVVYNAGIAFNEIDELGKLIRKAEEVMRIEKDAKMVALLDKIYQLRSDPSEENLKVLVFTEFRGTQEYLIESLKDAGLDCVGINGSMSLTARKNALQRFKDDVPVMVATDAAGESLNMQFCHIVINYDLPWNPMALEQRIGRIDRIGQSHKVVAINMLTDNSVDSRIYNTIMSKLDTIMDELGIDKTSDVLDSTIEMKHLNQLYLQSLLDPRQFEKDSKKWLNEIKDKLRNYRSTEHALPSISEKEITKTAASEVKYSPLPIWLEDLMDLHCINVKGFYDKMLNGLTLYHLPDGNLGAIFDSKWEEDNPAAIHITLQHPIIQHIIRDIDGGIGREIPVIQSLSGEERPGYLTLWKVTGKNDNETKVCYSAQYISDNGRVFAPYGQTLWDMLVKRKAQFKGIGFMASDPTITENAQLQKNLYSVFLKIESEIQSGIAAKLDKKRHVMDVAEIRIRRIGIENIRQGKLKKLQEQRDLFENNLSHAYNVVPDVKHILTVRING</sequence>
<dbReference type="InterPro" id="IPR038718">
    <property type="entry name" value="SNF2-like_sf"/>
</dbReference>
<dbReference type="InterPro" id="IPR057342">
    <property type="entry name" value="DEXDc_RapA"/>
</dbReference>
<dbReference type="InterPro" id="IPR001650">
    <property type="entry name" value="Helicase_C-like"/>
</dbReference>
<keyword evidence="2" id="KW-0378">Hydrolase</keyword>
<evidence type="ECO:0000256" key="2">
    <source>
        <dbReference type="ARBA" id="ARBA00022801"/>
    </source>
</evidence>
<dbReference type="Gene3D" id="3.40.50.10810">
    <property type="entry name" value="Tandem AAA-ATPase domain"/>
    <property type="match status" value="1"/>
</dbReference>
<keyword evidence="1" id="KW-0547">Nucleotide-binding</keyword>
<evidence type="ECO:0000256" key="4">
    <source>
        <dbReference type="ARBA" id="ARBA00022840"/>
    </source>
</evidence>
<evidence type="ECO:0000313" key="7">
    <source>
        <dbReference type="EMBL" id="SHK42862.1"/>
    </source>
</evidence>
<evidence type="ECO:0000313" key="8">
    <source>
        <dbReference type="Proteomes" id="UP000184130"/>
    </source>
</evidence>
<dbReference type="Gene3D" id="3.40.50.300">
    <property type="entry name" value="P-loop containing nucleotide triphosphate hydrolases"/>
    <property type="match status" value="1"/>
</dbReference>
<evidence type="ECO:0000259" key="6">
    <source>
        <dbReference type="PROSITE" id="PS51194"/>
    </source>
</evidence>
<dbReference type="Proteomes" id="UP000184130">
    <property type="component" value="Unassembled WGS sequence"/>
</dbReference>
<dbReference type="RefSeq" id="WP_073205019.1">
    <property type="nucleotide sequence ID" value="NZ_FRBD01000003.1"/>
</dbReference>
<dbReference type="InterPro" id="IPR049730">
    <property type="entry name" value="SNF2/RAD54-like_C"/>
</dbReference>
<dbReference type="Pfam" id="PF00271">
    <property type="entry name" value="Helicase_C"/>
    <property type="match status" value="1"/>
</dbReference>
<evidence type="ECO:0000259" key="5">
    <source>
        <dbReference type="PROSITE" id="PS51192"/>
    </source>
</evidence>
<dbReference type="SMART" id="SM00487">
    <property type="entry name" value="DEXDc"/>
    <property type="match status" value="1"/>
</dbReference>
<accession>A0A1M6SDM1</accession>
<dbReference type="InterPro" id="IPR027417">
    <property type="entry name" value="P-loop_NTPase"/>
</dbReference>
<name>A0A1M6SDM1_XYLRU</name>
<dbReference type="CDD" id="cd18011">
    <property type="entry name" value="DEXDc_RapA"/>
    <property type="match status" value="1"/>
</dbReference>
<evidence type="ECO:0000256" key="3">
    <source>
        <dbReference type="ARBA" id="ARBA00022806"/>
    </source>
</evidence>
<dbReference type="GO" id="GO:0005524">
    <property type="term" value="F:ATP binding"/>
    <property type="evidence" value="ECO:0007669"/>
    <property type="project" value="UniProtKB-KW"/>
</dbReference>
<dbReference type="PROSITE" id="PS51194">
    <property type="entry name" value="HELICASE_CTER"/>
    <property type="match status" value="1"/>
</dbReference>
<dbReference type="CDD" id="cd18793">
    <property type="entry name" value="SF2_C_SNF"/>
    <property type="match status" value="1"/>
</dbReference>
<dbReference type="SUPFAM" id="SSF52540">
    <property type="entry name" value="P-loop containing nucleoside triphosphate hydrolases"/>
    <property type="match status" value="2"/>
</dbReference>
<dbReference type="PANTHER" id="PTHR45766">
    <property type="entry name" value="DNA ANNEALING HELICASE AND ENDONUCLEASE ZRANB3 FAMILY MEMBER"/>
    <property type="match status" value="1"/>
</dbReference>
<proteinExistence type="predicted"/>
<reference evidence="7 8" key="1">
    <citation type="submission" date="2016-11" db="EMBL/GenBank/DDBJ databases">
        <authorList>
            <person name="Jaros S."/>
            <person name="Januszkiewicz K."/>
            <person name="Wedrychowicz H."/>
        </authorList>
    </citation>
    <scope>NUCLEOTIDE SEQUENCE [LARGE SCALE GENOMIC DNA]</scope>
    <source>
        <strain evidence="7 8">KHT3</strain>
    </source>
</reference>
<organism evidence="7 8">
    <name type="scientific">Xylanibacter ruminicola</name>
    <name type="common">Prevotella ruminicola</name>
    <dbReference type="NCBI Taxonomy" id="839"/>
    <lineage>
        <taxon>Bacteria</taxon>
        <taxon>Pseudomonadati</taxon>
        <taxon>Bacteroidota</taxon>
        <taxon>Bacteroidia</taxon>
        <taxon>Bacteroidales</taxon>
        <taxon>Prevotellaceae</taxon>
        <taxon>Xylanibacter</taxon>
    </lineage>
</organism>
<keyword evidence="3" id="KW-0347">Helicase</keyword>
<dbReference type="EMBL" id="FRBD01000003">
    <property type="protein sequence ID" value="SHK42862.1"/>
    <property type="molecule type" value="Genomic_DNA"/>
</dbReference>